<dbReference type="InterPro" id="IPR053482">
    <property type="entry name" value="DPA-CoA_Dioxygenase"/>
</dbReference>
<dbReference type="EMBL" id="JADMLG010000006">
    <property type="protein sequence ID" value="MBH0777930.1"/>
    <property type="molecule type" value="Genomic_DNA"/>
</dbReference>
<dbReference type="InterPro" id="IPR029045">
    <property type="entry name" value="ClpP/crotonase-like_dom_sf"/>
</dbReference>
<dbReference type="GO" id="GO:0006635">
    <property type="term" value="P:fatty acid beta-oxidation"/>
    <property type="evidence" value="ECO:0007669"/>
    <property type="project" value="TreeGrafter"/>
</dbReference>
<evidence type="ECO:0000313" key="2">
    <source>
        <dbReference type="Proteomes" id="UP000655751"/>
    </source>
</evidence>
<gene>
    <name evidence="1" type="ORF">IT779_16765</name>
</gene>
<dbReference type="CDD" id="cd06558">
    <property type="entry name" value="crotonase-like"/>
    <property type="match status" value="1"/>
</dbReference>
<accession>A0A931ICJ8</accession>
<dbReference type="NCBIfam" id="NF042432">
    <property type="entry name" value="DHPACoAdixog_DpgC"/>
    <property type="match status" value="1"/>
</dbReference>
<dbReference type="Proteomes" id="UP000655751">
    <property type="component" value="Unassembled WGS sequence"/>
</dbReference>
<dbReference type="Pfam" id="PF00378">
    <property type="entry name" value="ECH_1"/>
    <property type="match status" value="1"/>
</dbReference>
<comment type="caution">
    <text evidence="1">The sequence shown here is derived from an EMBL/GenBank/DDBJ whole genome shotgun (WGS) entry which is preliminary data.</text>
</comment>
<sequence length="438" mass="47901">MTAATASDARVGDFDTERVALRTAAEQHAAELRELGPAPARDDGAAARAAEVHRELRLLRRGFLSRHLRTVYRAVTDDLGRGLRLSELTEAVTERFPGLLPDPTQLAADAPLPQADKEGWEIDHGIFFHAVFADPVAGNHLLDAMRAPTARAVELLPEFQATGEVVLPVAHLERTGATATITITNTTCLNAEDNRHVADMETAVDLVLLDPLSRVGVVRGGVMEHPRYRGKRVFSAGINLAHLHRGEISYLDFLLCREVGYIAKILRGLTGDDARWPVHPAVKPWIAAVDSFAIGGGAQLLMVFDRVIACTDSYISLPAAQEGIVPGAANLRLGRSSHFRLSRDVILWGRKLWATDPDARFVLDTVVDAAAMDHEIATAAERLASPAVVANKHMLVVAEEPQDVFRRYMSEFALHQALRLNSADVMAKAGRFQRKTNR</sequence>
<dbReference type="SUPFAM" id="SSF52096">
    <property type="entry name" value="ClpP/crotonase"/>
    <property type="match status" value="1"/>
</dbReference>
<dbReference type="AlphaFoldDB" id="A0A931ICJ8"/>
<dbReference type="RefSeq" id="WP_196150245.1">
    <property type="nucleotide sequence ID" value="NZ_JADMLG010000006.1"/>
</dbReference>
<dbReference type="InterPro" id="IPR001753">
    <property type="entry name" value="Enoyl-CoA_hydra/iso"/>
</dbReference>
<dbReference type="PANTHER" id="PTHR11941:SF54">
    <property type="entry name" value="ENOYL-COA HYDRATASE, MITOCHONDRIAL"/>
    <property type="match status" value="1"/>
</dbReference>
<dbReference type="GO" id="GO:0003824">
    <property type="term" value="F:catalytic activity"/>
    <property type="evidence" value="ECO:0007669"/>
    <property type="project" value="UniProtKB-ARBA"/>
</dbReference>
<keyword evidence="2" id="KW-1185">Reference proteome</keyword>
<protein>
    <submittedName>
        <fullName evidence="1">Enoyl-CoA hydratase/isomerase family protein</fullName>
    </submittedName>
</protein>
<evidence type="ECO:0000313" key="1">
    <source>
        <dbReference type="EMBL" id="MBH0777930.1"/>
    </source>
</evidence>
<dbReference type="Gene3D" id="3.90.226.10">
    <property type="entry name" value="2-enoyl-CoA Hydratase, Chain A, domain 1"/>
    <property type="match status" value="1"/>
</dbReference>
<name>A0A931ICJ8_9NOCA</name>
<dbReference type="Gene3D" id="1.20.58.1300">
    <property type="match status" value="1"/>
</dbReference>
<dbReference type="PANTHER" id="PTHR11941">
    <property type="entry name" value="ENOYL-COA HYDRATASE-RELATED"/>
    <property type="match status" value="1"/>
</dbReference>
<organism evidence="1 2">
    <name type="scientific">Nocardia bovistercoris</name>
    <dbReference type="NCBI Taxonomy" id="2785916"/>
    <lineage>
        <taxon>Bacteria</taxon>
        <taxon>Bacillati</taxon>
        <taxon>Actinomycetota</taxon>
        <taxon>Actinomycetes</taxon>
        <taxon>Mycobacteriales</taxon>
        <taxon>Nocardiaceae</taxon>
        <taxon>Nocardia</taxon>
    </lineage>
</organism>
<reference evidence="1" key="1">
    <citation type="submission" date="2020-11" db="EMBL/GenBank/DDBJ databases">
        <title>Nocardia NEAU-351.nov., a novel actinomycete isolated from the cow dung.</title>
        <authorList>
            <person name="Zhang X."/>
        </authorList>
    </citation>
    <scope>NUCLEOTIDE SEQUENCE</scope>
    <source>
        <strain evidence="1">NEAU-351</strain>
    </source>
</reference>
<proteinExistence type="predicted"/>